<organism evidence="1 2">
    <name type="scientific">Knipowitschia caucasica</name>
    <name type="common">Caucasian dwarf goby</name>
    <name type="synonym">Pomatoschistus caucasicus</name>
    <dbReference type="NCBI Taxonomy" id="637954"/>
    <lineage>
        <taxon>Eukaryota</taxon>
        <taxon>Metazoa</taxon>
        <taxon>Chordata</taxon>
        <taxon>Craniata</taxon>
        <taxon>Vertebrata</taxon>
        <taxon>Euteleostomi</taxon>
        <taxon>Actinopterygii</taxon>
        <taxon>Neopterygii</taxon>
        <taxon>Teleostei</taxon>
        <taxon>Neoteleostei</taxon>
        <taxon>Acanthomorphata</taxon>
        <taxon>Gobiaria</taxon>
        <taxon>Gobiiformes</taxon>
        <taxon>Gobioidei</taxon>
        <taxon>Gobiidae</taxon>
        <taxon>Gobiinae</taxon>
        <taxon>Knipowitschia</taxon>
    </lineage>
</organism>
<dbReference type="EMBL" id="OZ035824">
    <property type="protein sequence ID" value="CAL1592157.1"/>
    <property type="molecule type" value="Genomic_DNA"/>
</dbReference>
<evidence type="ECO:0000313" key="1">
    <source>
        <dbReference type="EMBL" id="CAL1592157.1"/>
    </source>
</evidence>
<evidence type="ECO:0000313" key="2">
    <source>
        <dbReference type="Proteomes" id="UP001497482"/>
    </source>
</evidence>
<dbReference type="AlphaFoldDB" id="A0AAV2KQD5"/>
<name>A0AAV2KQD5_KNICA</name>
<reference evidence="1 2" key="1">
    <citation type="submission" date="2024-04" db="EMBL/GenBank/DDBJ databases">
        <authorList>
            <person name="Waldvogel A.-M."/>
            <person name="Schoenle A."/>
        </authorList>
    </citation>
    <scope>NUCLEOTIDE SEQUENCE [LARGE SCALE GENOMIC DNA]</scope>
</reference>
<gene>
    <name evidence="1" type="ORF">KC01_LOCUS21446</name>
</gene>
<dbReference type="Proteomes" id="UP001497482">
    <property type="component" value="Chromosome 2"/>
</dbReference>
<accession>A0AAV2KQD5</accession>
<sequence>MVVRRHRQSLLLPPSLPPSLILSSRISALLARISTTRFRGLGLRPFPLNTGVFSLLSLAPDRCVWMFDRKSDGAEQVIEGSRPKSIRAGWGPHSPSWIHPLDHNNNNNICALVHPDPRIRGWTVPAWFSAVSPVNVCESFVVN</sequence>
<protein>
    <submittedName>
        <fullName evidence="1">Uncharacterized protein</fullName>
    </submittedName>
</protein>
<proteinExistence type="predicted"/>
<keyword evidence="2" id="KW-1185">Reference proteome</keyword>